<evidence type="ECO:0000256" key="4">
    <source>
        <dbReference type="ARBA" id="ARBA00022597"/>
    </source>
</evidence>
<keyword evidence="11" id="KW-1185">Reference proteome</keyword>
<evidence type="ECO:0000256" key="2">
    <source>
        <dbReference type="ARBA" id="ARBA00022448"/>
    </source>
</evidence>
<feature type="transmembrane region" description="Helical" evidence="8">
    <location>
        <begin position="56"/>
        <end position="74"/>
    </location>
</feature>
<dbReference type="GO" id="GO:1902815">
    <property type="term" value="P:N,N'-diacetylchitobiose import"/>
    <property type="evidence" value="ECO:0007669"/>
    <property type="project" value="TreeGrafter"/>
</dbReference>
<dbReference type="PANTHER" id="PTHR33989:SF4">
    <property type="entry name" value="PTS SYSTEM N,N'-DIACETYLCHITOBIOSE-SPECIFIC EIIC COMPONENT"/>
    <property type="match status" value="1"/>
</dbReference>
<dbReference type="Pfam" id="PF02378">
    <property type="entry name" value="PTS_EIIC"/>
    <property type="match status" value="1"/>
</dbReference>
<gene>
    <name evidence="10" type="ORF">FC27_GL000259</name>
</gene>
<dbReference type="eggNOG" id="COG1455">
    <property type="taxonomic scope" value="Bacteria"/>
</dbReference>
<dbReference type="PATRIC" id="fig|1423815.3.peg.263"/>
<evidence type="ECO:0000313" key="11">
    <source>
        <dbReference type="Proteomes" id="UP000051647"/>
    </source>
</evidence>
<feature type="domain" description="Phosphotransferase system EIIC" evidence="9">
    <location>
        <begin position="24"/>
        <end position="191"/>
    </location>
</feature>
<keyword evidence="7 8" id="KW-0472">Membrane</keyword>
<comment type="caution">
    <text evidence="10">The sequence shown here is derived from an EMBL/GenBank/DDBJ whole genome shotgun (WGS) entry which is preliminary data.</text>
</comment>
<reference evidence="10 11" key="1">
    <citation type="journal article" date="2015" name="Genome Announc.">
        <title>Expanding the biotechnology potential of lactobacilli through comparative genomics of 213 strains and associated genera.</title>
        <authorList>
            <person name="Sun Z."/>
            <person name="Harris H.M."/>
            <person name="McCann A."/>
            <person name="Guo C."/>
            <person name="Argimon S."/>
            <person name="Zhang W."/>
            <person name="Yang X."/>
            <person name="Jeffery I.B."/>
            <person name="Cooney J.C."/>
            <person name="Kagawa T.F."/>
            <person name="Liu W."/>
            <person name="Song Y."/>
            <person name="Salvetti E."/>
            <person name="Wrobel A."/>
            <person name="Rasinkangas P."/>
            <person name="Parkhill J."/>
            <person name="Rea M.C."/>
            <person name="O'Sullivan O."/>
            <person name="Ritari J."/>
            <person name="Douillard F.P."/>
            <person name="Paul Ross R."/>
            <person name="Yang R."/>
            <person name="Briner A.E."/>
            <person name="Felis G.E."/>
            <person name="de Vos W.M."/>
            <person name="Barrangou R."/>
            <person name="Klaenhammer T.R."/>
            <person name="Caufield P.W."/>
            <person name="Cui Y."/>
            <person name="Zhang H."/>
            <person name="O'Toole P.W."/>
        </authorList>
    </citation>
    <scope>NUCLEOTIDE SEQUENCE [LARGE SCALE GENOMIC DNA]</scope>
    <source>
        <strain evidence="10 11">DSM 14857</strain>
    </source>
</reference>
<feature type="transmembrane region" description="Helical" evidence="8">
    <location>
        <begin position="123"/>
        <end position="145"/>
    </location>
</feature>
<protein>
    <submittedName>
        <fullName evidence="10">PTS system, IIC component</fullName>
    </submittedName>
</protein>
<evidence type="ECO:0000256" key="8">
    <source>
        <dbReference type="SAM" id="Phobius"/>
    </source>
</evidence>
<comment type="subcellular location">
    <subcellularLocation>
        <location evidence="1">Cell membrane</location>
        <topology evidence="1">Multi-pass membrane protein</topology>
    </subcellularLocation>
</comment>
<evidence type="ECO:0000259" key="9">
    <source>
        <dbReference type="Pfam" id="PF02378"/>
    </source>
</evidence>
<dbReference type="STRING" id="1423815.FC27_GL000259"/>
<sequence>MTESFAPKVNKIARNPWVDSIQQAILSGMPLILIGSFATILGLVKDYVPAMPDFSVLNTFSLGLFSLFLAYLIPETLMKQKKHSDVSKQAGLAGLAFFLMLIFPKINGNSGKITFDLNSLGTAGMIAALVSGLFVGFVMNLFTNLKLVKEDSALPDFVAVWFNTIFPMIAILLVGWLFTFQLKINLSEIITLMFSPLVALGQSF</sequence>
<accession>A0A0R1SE22</accession>
<dbReference type="EMBL" id="AZFA01000010">
    <property type="protein sequence ID" value="KRL66814.1"/>
    <property type="molecule type" value="Genomic_DNA"/>
</dbReference>
<dbReference type="AlphaFoldDB" id="A0A0R1SE22"/>
<dbReference type="Proteomes" id="UP000051647">
    <property type="component" value="Unassembled WGS sequence"/>
</dbReference>
<evidence type="ECO:0000256" key="1">
    <source>
        <dbReference type="ARBA" id="ARBA00004651"/>
    </source>
</evidence>
<dbReference type="InterPro" id="IPR003352">
    <property type="entry name" value="PTS_EIIC"/>
</dbReference>
<dbReference type="InterPro" id="IPR051088">
    <property type="entry name" value="PTS_Sugar-EIIC/EIIB"/>
</dbReference>
<evidence type="ECO:0000256" key="6">
    <source>
        <dbReference type="ARBA" id="ARBA00022989"/>
    </source>
</evidence>
<evidence type="ECO:0000256" key="5">
    <source>
        <dbReference type="ARBA" id="ARBA00022692"/>
    </source>
</evidence>
<keyword evidence="3" id="KW-1003">Cell membrane</keyword>
<feature type="transmembrane region" description="Helical" evidence="8">
    <location>
        <begin position="24"/>
        <end position="44"/>
    </location>
</feature>
<evidence type="ECO:0000256" key="7">
    <source>
        <dbReference type="ARBA" id="ARBA00023136"/>
    </source>
</evidence>
<proteinExistence type="predicted"/>
<dbReference type="GO" id="GO:0008982">
    <property type="term" value="F:protein-N(PI)-phosphohistidine-sugar phosphotransferase activity"/>
    <property type="evidence" value="ECO:0007669"/>
    <property type="project" value="InterPro"/>
</dbReference>
<organism evidence="10 11">
    <name type="scientific">Companilactobacillus versmoldensis DSM 14857 = KCTC 3814</name>
    <dbReference type="NCBI Taxonomy" id="1423815"/>
    <lineage>
        <taxon>Bacteria</taxon>
        <taxon>Bacillati</taxon>
        <taxon>Bacillota</taxon>
        <taxon>Bacilli</taxon>
        <taxon>Lactobacillales</taxon>
        <taxon>Lactobacillaceae</taxon>
        <taxon>Companilactobacillus</taxon>
    </lineage>
</organism>
<keyword evidence="6 8" id="KW-1133">Transmembrane helix</keyword>
<keyword evidence="4" id="KW-0762">Sugar transport</keyword>
<name>A0A0R1SE22_9LACO</name>
<feature type="transmembrane region" description="Helical" evidence="8">
    <location>
        <begin position="157"/>
        <end position="178"/>
    </location>
</feature>
<evidence type="ECO:0000313" key="10">
    <source>
        <dbReference type="EMBL" id="KRL66814.1"/>
    </source>
</evidence>
<dbReference type="GO" id="GO:0005886">
    <property type="term" value="C:plasma membrane"/>
    <property type="evidence" value="ECO:0007669"/>
    <property type="project" value="UniProtKB-SubCell"/>
</dbReference>
<keyword evidence="5 8" id="KW-0812">Transmembrane</keyword>
<feature type="transmembrane region" description="Helical" evidence="8">
    <location>
        <begin position="86"/>
        <end position="103"/>
    </location>
</feature>
<evidence type="ECO:0000256" key="3">
    <source>
        <dbReference type="ARBA" id="ARBA00022475"/>
    </source>
</evidence>
<dbReference type="GO" id="GO:0009401">
    <property type="term" value="P:phosphoenolpyruvate-dependent sugar phosphotransferase system"/>
    <property type="evidence" value="ECO:0007669"/>
    <property type="project" value="InterPro"/>
</dbReference>
<dbReference type="PANTHER" id="PTHR33989">
    <property type="match status" value="1"/>
</dbReference>
<keyword evidence="2" id="KW-0813">Transport</keyword>